<evidence type="ECO:0000313" key="2">
    <source>
        <dbReference type="EMBL" id="MEV0967177.1"/>
    </source>
</evidence>
<dbReference type="RefSeq" id="WP_063818609.1">
    <property type="nucleotide sequence ID" value="NZ_JBFALK010000001.1"/>
</dbReference>
<dbReference type="Proteomes" id="UP001551675">
    <property type="component" value="Unassembled WGS sequence"/>
</dbReference>
<dbReference type="PANTHER" id="PTHR48079:SF6">
    <property type="entry name" value="NAD(P)-BINDING DOMAIN-CONTAINING PROTEIN-RELATED"/>
    <property type="match status" value="1"/>
</dbReference>
<sequence>MKVLVIGATGYIGAAVAERLAGDGHEVVALVRDPAGSGLTGDVRRGDLREPESLIGAVTPDVDAVIHAASPTGDERVDVAAVRALISTGKPLVYTSGVWVLGRTGEPATEEAPVDPLPLVGYRPAVERIVLDGGGFVIRPGIVHGYGRGIPALLAAQAAEYGLGRYVHAGGPPPVWPTVHVADLADLYPLVLERARPGDLFHAVAEEGVPVSTIAEAAARAAGTPCARAVPWPVEQAAEVLGRPFADALALSQRVSGARARRELGWTPSRPGIVEDLAAGATEDALSEIGAGGTP</sequence>
<dbReference type="InterPro" id="IPR036291">
    <property type="entry name" value="NAD(P)-bd_dom_sf"/>
</dbReference>
<keyword evidence="3" id="KW-1185">Reference proteome</keyword>
<accession>A0ABV3G6E2</accession>
<dbReference type="InterPro" id="IPR001509">
    <property type="entry name" value="Epimerase_deHydtase"/>
</dbReference>
<dbReference type="PANTHER" id="PTHR48079">
    <property type="entry name" value="PROTEIN YEEZ"/>
    <property type="match status" value="1"/>
</dbReference>
<proteinExistence type="predicted"/>
<organism evidence="2 3">
    <name type="scientific">Microtetraspora glauca</name>
    <dbReference type="NCBI Taxonomy" id="1996"/>
    <lineage>
        <taxon>Bacteria</taxon>
        <taxon>Bacillati</taxon>
        <taxon>Actinomycetota</taxon>
        <taxon>Actinomycetes</taxon>
        <taxon>Streptosporangiales</taxon>
        <taxon>Streptosporangiaceae</taxon>
        <taxon>Microtetraspora</taxon>
    </lineage>
</organism>
<dbReference type="InterPro" id="IPR051783">
    <property type="entry name" value="NAD(P)-dependent_oxidoreduct"/>
</dbReference>
<feature type="domain" description="NAD-dependent epimerase/dehydratase" evidence="1">
    <location>
        <begin position="3"/>
        <end position="76"/>
    </location>
</feature>
<evidence type="ECO:0000259" key="1">
    <source>
        <dbReference type="Pfam" id="PF01370"/>
    </source>
</evidence>
<dbReference type="EMBL" id="JBFALK010000001">
    <property type="protein sequence ID" value="MEV0967177.1"/>
    <property type="molecule type" value="Genomic_DNA"/>
</dbReference>
<protein>
    <submittedName>
        <fullName evidence="2">NAD-dependent epimerase/dehydratase family protein</fullName>
    </submittedName>
</protein>
<reference evidence="2 3" key="1">
    <citation type="submission" date="2024-06" db="EMBL/GenBank/DDBJ databases">
        <title>The Natural Products Discovery Center: Release of the First 8490 Sequenced Strains for Exploring Actinobacteria Biosynthetic Diversity.</title>
        <authorList>
            <person name="Kalkreuter E."/>
            <person name="Kautsar S.A."/>
            <person name="Yang D."/>
            <person name="Bader C.D."/>
            <person name="Teijaro C.N."/>
            <person name="Fluegel L."/>
            <person name="Davis C.M."/>
            <person name="Simpson J.R."/>
            <person name="Lauterbach L."/>
            <person name="Steele A.D."/>
            <person name="Gui C."/>
            <person name="Meng S."/>
            <person name="Li G."/>
            <person name="Viehrig K."/>
            <person name="Ye F."/>
            <person name="Su P."/>
            <person name="Kiefer A.F."/>
            <person name="Nichols A."/>
            <person name="Cepeda A.J."/>
            <person name="Yan W."/>
            <person name="Fan B."/>
            <person name="Jiang Y."/>
            <person name="Adhikari A."/>
            <person name="Zheng C.-J."/>
            <person name="Schuster L."/>
            <person name="Cowan T.M."/>
            <person name="Smanski M.J."/>
            <person name="Chevrette M.G."/>
            <person name="De Carvalho L.P.S."/>
            <person name="Shen B."/>
        </authorList>
    </citation>
    <scope>NUCLEOTIDE SEQUENCE [LARGE SCALE GENOMIC DNA]</scope>
    <source>
        <strain evidence="2 3">NPDC050100</strain>
    </source>
</reference>
<evidence type="ECO:0000313" key="3">
    <source>
        <dbReference type="Proteomes" id="UP001551675"/>
    </source>
</evidence>
<dbReference type="SUPFAM" id="SSF51735">
    <property type="entry name" value="NAD(P)-binding Rossmann-fold domains"/>
    <property type="match status" value="1"/>
</dbReference>
<dbReference type="Pfam" id="PF01370">
    <property type="entry name" value="Epimerase"/>
    <property type="match status" value="1"/>
</dbReference>
<comment type="caution">
    <text evidence="2">The sequence shown here is derived from an EMBL/GenBank/DDBJ whole genome shotgun (WGS) entry which is preliminary data.</text>
</comment>
<name>A0ABV3G6E2_MICGL</name>
<dbReference type="Gene3D" id="3.40.50.720">
    <property type="entry name" value="NAD(P)-binding Rossmann-like Domain"/>
    <property type="match status" value="1"/>
</dbReference>
<gene>
    <name evidence="2" type="ORF">AB0I59_00980</name>
</gene>